<keyword evidence="3" id="KW-0274">FAD</keyword>
<evidence type="ECO:0000313" key="7">
    <source>
        <dbReference type="Proteomes" id="UP000823900"/>
    </source>
</evidence>
<gene>
    <name evidence="6" type="ORF">IAA07_04905</name>
</gene>
<evidence type="ECO:0000256" key="3">
    <source>
        <dbReference type="ARBA" id="ARBA00022827"/>
    </source>
</evidence>
<keyword evidence="2" id="KW-0285">Flavoprotein</keyword>
<evidence type="ECO:0000259" key="4">
    <source>
        <dbReference type="Pfam" id="PF03486"/>
    </source>
</evidence>
<dbReference type="EMBL" id="DWZA01000045">
    <property type="protein sequence ID" value="HJA70906.1"/>
    <property type="molecule type" value="Genomic_DNA"/>
</dbReference>
<comment type="caution">
    <text evidence="6">The sequence shown here is derived from an EMBL/GenBank/DDBJ whole genome shotgun (WGS) entry which is preliminary data.</text>
</comment>
<dbReference type="Gene3D" id="3.50.50.60">
    <property type="entry name" value="FAD/NAD(P)-binding domain"/>
    <property type="match status" value="1"/>
</dbReference>
<dbReference type="NCBIfam" id="TIGR00275">
    <property type="entry name" value="aminoacetone oxidase family FAD-binding enzyme"/>
    <property type="match status" value="1"/>
</dbReference>
<dbReference type="Gene3D" id="1.10.8.260">
    <property type="entry name" value="HI0933 insert domain-like"/>
    <property type="match status" value="1"/>
</dbReference>
<dbReference type="PRINTS" id="PR00368">
    <property type="entry name" value="FADPNR"/>
</dbReference>
<evidence type="ECO:0000259" key="5">
    <source>
        <dbReference type="Pfam" id="PF22780"/>
    </source>
</evidence>
<dbReference type="InterPro" id="IPR055178">
    <property type="entry name" value="RsdA/BaiN/AoA(So)-like_dom"/>
</dbReference>
<protein>
    <submittedName>
        <fullName evidence="6">NAD(P)/FAD-dependent oxidoreductase</fullName>
    </submittedName>
</protein>
<evidence type="ECO:0000256" key="1">
    <source>
        <dbReference type="ARBA" id="ARBA00001974"/>
    </source>
</evidence>
<reference evidence="6" key="2">
    <citation type="submission" date="2021-04" db="EMBL/GenBank/DDBJ databases">
        <authorList>
            <person name="Gilroy R."/>
        </authorList>
    </citation>
    <scope>NUCLEOTIDE SEQUENCE</scope>
    <source>
        <strain evidence="6">CHK178-16964</strain>
    </source>
</reference>
<accession>A0A9D2HFW8</accession>
<dbReference type="InterPro" id="IPR036188">
    <property type="entry name" value="FAD/NAD-bd_sf"/>
</dbReference>
<sequence>MGKVLIIGGGAAGMAAGIAAAGQGREVHIFEKNEKLGKKVYITGKGRCNVTNSCEVEEIFSHMVTNGKFLYSSIYGFTNQDVMALLEEAGCRLKVERGNRVFPVSDKSSDVIRALTKKLQELSVNIHYGEEAEGLILEDGRCRGLVLSRDHRKVYGDAVIVTTGGLSYPSTGSTGDGYRFAREAGLAVTDLSPSLVPFETEEDVVKDLQGLSLKNIQIRVYQGKKLLYQEFGEMLFTHFGVSGPVILSASSYGAKALKKGSLTLSIDLKPALTAEQLDARLLREFEPLLNKQFKNSLGGLYPSKLIPVIVERSGIHPEKKVNEITKEERRRLIEATKDFRLTLTKLRGYNEAIITQGGVSVKEINPSTMEAKKVPGLYFAGEVLDVDGVTGGFNMQIALSTGWAAGMAAG</sequence>
<comment type="cofactor">
    <cofactor evidence="1">
        <name>FAD</name>
        <dbReference type="ChEBI" id="CHEBI:57692"/>
    </cofactor>
</comment>
<name>A0A9D2HFW8_9FIRM</name>
<dbReference type="Gene3D" id="2.40.30.10">
    <property type="entry name" value="Translation factors"/>
    <property type="match status" value="1"/>
</dbReference>
<dbReference type="PANTHER" id="PTHR42887">
    <property type="entry name" value="OS12G0638800 PROTEIN"/>
    <property type="match status" value="1"/>
</dbReference>
<dbReference type="AlphaFoldDB" id="A0A9D2HFW8"/>
<reference evidence="6" key="1">
    <citation type="journal article" date="2021" name="PeerJ">
        <title>Extensive microbial diversity within the chicken gut microbiome revealed by metagenomics and culture.</title>
        <authorList>
            <person name="Gilroy R."/>
            <person name="Ravi A."/>
            <person name="Getino M."/>
            <person name="Pursley I."/>
            <person name="Horton D.L."/>
            <person name="Alikhan N.F."/>
            <person name="Baker D."/>
            <person name="Gharbi K."/>
            <person name="Hall N."/>
            <person name="Watson M."/>
            <person name="Adriaenssens E.M."/>
            <person name="Foster-Nyarko E."/>
            <person name="Jarju S."/>
            <person name="Secka A."/>
            <person name="Antonio M."/>
            <person name="Oren A."/>
            <person name="Chaudhuri R.R."/>
            <person name="La Ragione R."/>
            <person name="Hildebrand F."/>
            <person name="Pallen M.J."/>
        </authorList>
    </citation>
    <scope>NUCLEOTIDE SEQUENCE</scope>
    <source>
        <strain evidence="6">CHK178-16964</strain>
    </source>
</reference>
<dbReference type="SUPFAM" id="SSF51905">
    <property type="entry name" value="FAD/NAD(P)-binding domain"/>
    <property type="match status" value="1"/>
</dbReference>
<dbReference type="PANTHER" id="PTHR42887:SF2">
    <property type="entry name" value="OS12G0638800 PROTEIN"/>
    <property type="match status" value="1"/>
</dbReference>
<proteinExistence type="predicted"/>
<evidence type="ECO:0000313" key="6">
    <source>
        <dbReference type="EMBL" id="HJA70906.1"/>
    </source>
</evidence>
<dbReference type="InterPro" id="IPR023166">
    <property type="entry name" value="BaiN-like_dom_sf"/>
</dbReference>
<feature type="domain" description="RsdA/BaiN/AoA(So)-like insert" evidence="5">
    <location>
        <begin position="193"/>
        <end position="354"/>
    </location>
</feature>
<organism evidence="6 7">
    <name type="scientific">Candidatus Lachnoclostridium stercoravium</name>
    <dbReference type="NCBI Taxonomy" id="2838633"/>
    <lineage>
        <taxon>Bacteria</taxon>
        <taxon>Bacillati</taxon>
        <taxon>Bacillota</taxon>
        <taxon>Clostridia</taxon>
        <taxon>Lachnospirales</taxon>
        <taxon>Lachnospiraceae</taxon>
    </lineage>
</organism>
<dbReference type="Pfam" id="PF03486">
    <property type="entry name" value="HI0933_like"/>
    <property type="match status" value="1"/>
</dbReference>
<dbReference type="InterPro" id="IPR004792">
    <property type="entry name" value="BaiN-like"/>
</dbReference>
<feature type="domain" description="RsdA/BaiN/AoA(So)-like Rossmann fold-like" evidence="4">
    <location>
        <begin position="3"/>
        <end position="407"/>
    </location>
</feature>
<dbReference type="InterPro" id="IPR057661">
    <property type="entry name" value="RsdA/BaiN/AoA(So)_Rossmann"/>
</dbReference>
<evidence type="ECO:0000256" key="2">
    <source>
        <dbReference type="ARBA" id="ARBA00022630"/>
    </source>
</evidence>
<dbReference type="Pfam" id="PF22780">
    <property type="entry name" value="HI0933_like_1st"/>
    <property type="match status" value="1"/>
</dbReference>
<dbReference type="PRINTS" id="PR00411">
    <property type="entry name" value="PNDRDTASEI"/>
</dbReference>
<dbReference type="Proteomes" id="UP000823900">
    <property type="component" value="Unassembled WGS sequence"/>
</dbReference>
<dbReference type="SUPFAM" id="SSF160996">
    <property type="entry name" value="HI0933 insert domain-like"/>
    <property type="match status" value="1"/>
</dbReference>